<reference evidence="1" key="1">
    <citation type="journal article" date="2014" name="Int. J. Syst. Evol. Microbiol.">
        <title>Complete genome sequence of Corynebacterium casei LMG S-19264T (=DSM 44701T), isolated from a smear-ripened cheese.</title>
        <authorList>
            <consortium name="US DOE Joint Genome Institute (JGI-PGF)"/>
            <person name="Walter F."/>
            <person name="Albersmeier A."/>
            <person name="Kalinowski J."/>
            <person name="Ruckert C."/>
        </authorList>
    </citation>
    <scope>NUCLEOTIDE SEQUENCE</scope>
    <source>
        <strain evidence="1">VKM Ac-1321</strain>
    </source>
</reference>
<keyword evidence="2" id="KW-1185">Reference proteome</keyword>
<gene>
    <name evidence="1" type="ORF">GCM10017581_102830</name>
</gene>
<reference evidence="1" key="2">
    <citation type="submission" date="2023-01" db="EMBL/GenBank/DDBJ databases">
        <authorList>
            <person name="Sun Q."/>
            <person name="Evtushenko L."/>
        </authorList>
    </citation>
    <scope>NUCLEOTIDE SEQUENCE</scope>
    <source>
        <strain evidence="1">VKM Ac-1321</strain>
    </source>
</reference>
<evidence type="ECO:0000313" key="1">
    <source>
        <dbReference type="EMBL" id="GLL08516.1"/>
    </source>
</evidence>
<dbReference type="Proteomes" id="UP001143480">
    <property type="component" value="Unassembled WGS sequence"/>
</dbReference>
<protein>
    <submittedName>
        <fullName evidence="1">Uncharacterized protein</fullName>
    </submittedName>
</protein>
<organism evidence="1 2">
    <name type="scientific">Dactylosporangium matsuzakiense</name>
    <dbReference type="NCBI Taxonomy" id="53360"/>
    <lineage>
        <taxon>Bacteria</taxon>
        <taxon>Bacillati</taxon>
        <taxon>Actinomycetota</taxon>
        <taxon>Actinomycetes</taxon>
        <taxon>Micromonosporales</taxon>
        <taxon>Micromonosporaceae</taxon>
        <taxon>Dactylosporangium</taxon>
    </lineage>
</organism>
<name>A0A9W6NTL0_9ACTN</name>
<sequence>MTPGQAAPMDERTAFAVRSVLNLAGPPTPLEHPRWEVLERLRDVLKTYPAPPVEFHGVRNSVPDILVIAPRAVPGAPARCVYTERHFSVVAVLKTLAIAKLGRRVSRTTVAHNFFLTLAADYFLQQGALGDAARLFCASFVPPTRAVFPAVDAGLFSTLFTNPVVESALVDGGWPLAHELGHTLADSDQRVVAVVTKLLDQYLLASFDGQPPAWGARGAYDRLVAELTADWFGAELLLRSIGGRSLDQDGLLTLLTEFSGNMWVMMLMESCKELVRIAATDPRALARQVPAGHRGWLYDVRRQVLIHSIRADLQDAFGNESGLAAFDYLIEFATDLYRPNFGAILAGLSQAQRTMLHGPIRKLNMPLLQEVDPDSARSWDHWFRRYAPYWVRNSVLRDSTREFVNRARATQNFRDQPTDLIDYLDRLVPDDVITYERRRLDIGQIDSRSMLPFKYGSARRLRPMHWLRRQDGGPVSR</sequence>
<proteinExistence type="predicted"/>
<comment type="caution">
    <text evidence="1">The sequence shown here is derived from an EMBL/GenBank/DDBJ whole genome shotgun (WGS) entry which is preliminary data.</text>
</comment>
<evidence type="ECO:0000313" key="2">
    <source>
        <dbReference type="Proteomes" id="UP001143480"/>
    </source>
</evidence>
<dbReference type="EMBL" id="BSFP01000155">
    <property type="protein sequence ID" value="GLL08516.1"/>
    <property type="molecule type" value="Genomic_DNA"/>
</dbReference>
<dbReference type="AlphaFoldDB" id="A0A9W6NTL0"/>
<accession>A0A9W6NTL0</accession>